<dbReference type="InterPro" id="IPR000524">
    <property type="entry name" value="Tscrpt_reg_HTH_GntR"/>
</dbReference>
<dbReference type="Gene3D" id="3.40.50.2300">
    <property type="match status" value="2"/>
</dbReference>
<evidence type="ECO:0000313" key="6">
    <source>
        <dbReference type="Proteomes" id="UP000290407"/>
    </source>
</evidence>
<evidence type="ECO:0000256" key="1">
    <source>
        <dbReference type="ARBA" id="ARBA00023015"/>
    </source>
</evidence>
<dbReference type="GO" id="GO:0003677">
    <property type="term" value="F:DNA binding"/>
    <property type="evidence" value="ECO:0007669"/>
    <property type="project" value="UniProtKB-KW"/>
</dbReference>
<proteinExistence type="predicted"/>
<evidence type="ECO:0000313" key="5">
    <source>
        <dbReference type="EMBL" id="RYC72193.1"/>
    </source>
</evidence>
<dbReference type="PROSITE" id="PS50949">
    <property type="entry name" value="HTH_GNTR"/>
    <property type="match status" value="1"/>
</dbReference>
<gene>
    <name evidence="5" type="ORF">EQG79_03900</name>
</gene>
<dbReference type="InterPro" id="IPR036388">
    <property type="entry name" value="WH-like_DNA-bd_sf"/>
</dbReference>
<keyword evidence="2" id="KW-0238">DNA-binding</keyword>
<organism evidence="5 6">
    <name type="scientific">Spirosoma sordidisoli</name>
    <dbReference type="NCBI Taxonomy" id="2502893"/>
    <lineage>
        <taxon>Bacteria</taxon>
        <taxon>Pseudomonadati</taxon>
        <taxon>Bacteroidota</taxon>
        <taxon>Cytophagia</taxon>
        <taxon>Cytophagales</taxon>
        <taxon>Cytophagaceae</taxon>
        <taxon>Spirosoma</taxon>
    </lineage>
</organism>
<dbReference type="EMBL" id="SBLB01000001">
    <property type="protein sequence ID" value="RYC72193.1"/>
    <property type="molecule type" value="Genomic_DNA"/>
</dbReference>
<evidence type="ECO:0000256" key="3">
    <source>
        <dbReference type="ARBA" id="ARBA00023163"/>
    </source>
</evidence>
<reference evidence="5 6" key="1">
    <citation type="submission" date="2019-01" db="EMBL/GenBank/DDBJ databases">
        <title>Spirosoma flava sp. nov., a propanil-degrading bacterium isolated from herbicide-contaminated soil.</title>
        <authorList>
            <person name="Zhang L."/>
            <person name="Jiang J.-D."/>
        </authorList>
    </citation>
    <scope>NUCLEOTIDE SEQUENCE [LARGE SCALE GENOMIC DNA]</scope>
    <source>
        <strain evidence="5 6">TY50</strain>
    </source>
</reference>
<dbReference type="PANTHER" id="PTHR38445">
    <property type="entry name" value="HTH-TYPE TRANSCRIPTIONAL REPRESSOR YTRA"/>
    <property type="match status" value="1"/>
</dbReference>
<keyword evidence="6" id="KW-1185">Reference proteome</keyword>
<sequence>MNTVSLIRINDQSSTPKYQQIYESVVEGIEHGDSRPGDKLPSIHEISAEFNVAKRTVERAYDRLKEQEIIVAVKGKGYYINHSPVGRNLKIFLLFNKLSAHKKIIYDSFVETVGPDVTIDFYIYNNDFRLFKALLEKEGARHTHYVIIGHFFNGDEQARLLIDQLPKHKLLVLDKHIEGISGQYAAVVQNFEKDLMQALTEALPLLRKYTTLNLLFPAQSYHPRAILNGFYRFCYEHDFTAHVIHDIDNEVITGGNAYINIMEDDLVTLIKKIKATSYSVGQEVGILSYNETPLKEILLDGITVMSTDFAQMGRTAAQLILENSCRQVENPFQLIVRQSL</sequence>
<dbReference type="CDD" id="cd07377">
    <property type="entry name" value="WHTH_GntR"/>
    <property type="match status" value="1"/>
</dbReference>
<dbReference type="SUPFAM" id="SSF46785">
    <property type="entry name" value="Winged helix' DNA-binding domain"/>
    <property type="match status" value="1"/>
</dbReference>
<keyword evidence="1" id="KW-0805">Transcription regulation</keyword>
<dbReference type="Gene3D" id="1.10.10.10">
    <property type="entry name" value="Winged helix-like DNA-binding domain superfamily/Winged helix DNA-binding domain"/>
    <property type="match status" value="1"/>
</dbReference>
<keyword evidence="3" id="KW-0804">Transcription</keyword>
<dbReference type="SUPFAM" id="SSF53822">
    <property type="entry name" value="Periplasmic binding protein-like I"/>
    <property type="match status" value="1"/>
</dbReference>
<dbReference type="InterPro" id="IPR036390">
    <property type="entry name" value="WH_DNA-bd_sf"/>
</dbReference>
<feature type="domain" description="HTH gntR-type" evidence="4">
    <location>
        <begin position="15"/>
        <end position="83"/>
    </location>
</feature>
<dbReference type="InterPro" id="IPR028082">
    <property type="entry name" value="Peripla_BP_I"/>
</dbReference>
<evidence type="ECO:0000259" key="4">
    <source>
        <dbReference type="PROSITE" id="PS50949"/>
    </source>
</evidence>
<comment type="caution">
    <text evidence="5">The sequence shown here is derived from an EMBL/GenBank/DDBJ whole genome shotgun (WGS) entry which is preliminary data.</text>
</comment>
<protein>
    <submittedName>
        <fullName evidence="5">GntR family transcriptional regulator</fullName>
    </submittedName>
</protein>
<evidence type="ECO:0000256" key="2">
    <source>
        <dbReference type="ARBA" id="ARBA00023125"/>
    </source>
</evidence>
<dbReference type="Pfam" id="PF00392">
    <property type="entry name" value="GntR"/>
    <property type="match status" value="1"/>
</dbReference>
<dbReference type="Proteomes" id="UP000290407">
    <property type="component" value="Unassembled WGS sequence"/>
</dbReference>
<dbReference type="SMART" id="SM00345">
    <property type="entry name" value="HTH_GNTR"/>
    <property type="match status" value="1"/>
</dbReference>
<dbReference type="PANTHER" id="PTHR38445:SF10">
    <property type="entry name" value="GNTR-FAMILY TRANSCRIPTIONAL REGULATOR"/>
    <property type="match status" value="1"/>
</dbReference>
<name>A0A4Q2UQZ0_9BACT</name>
<dbReference type="AlphaFoldDB" id="A0A4Q2UQZ0"/>
<dbReference type="GO" id="GO:0003700">
    <property type="term" value="F:DNA-binding transcription factor activity"/>
    <property type="evidence" value="ECO:0007669"/>
    <property type="project" value="InterPro"/>
</dbReference>
<accession>A0A4Q2UQZ0</accession>